<dbReference type="AlphaFoldDB" id="A0A238FCY7"/>
<proteinExistence type="predicted"/>
<dbReference type="InterPro" id="IPR050951">
    <property type="entry name" value="Retrovirus_Pol_polyprotein"/>
</dbReference>
<evidence type="ECO:0000256" key="1">
    <source>
        <dbReference type="ARBA" id="ARBA00022884"/>
    </source>
</evidence>
<evidence type="ECO:0000259" key="2">
    <source>
        <dbReference type="PROSITE" id="PS50994"/>
    </source>
</evidence>
<dbReference type="EMBL" id="FMSP01000006">
    <property type="protein sequence ID" value="SCV70639.1"/>
    <property type="molecule type" value="Genomic_DNA"/>
</dbReference>
<sequence>MADIAINFVGPLPTNKGFDRVLTITNRLSGYVRLLPARKADTAADVAAHFHEGWHHLFGLPQSIVSDCDKLFTSKFWVALHKRLNVKLQLSSAFHPKTDGHSEKTNKTAFQIL</sequence>
<name>A0A238FCY7_9BASI</name>
<reference evidence="4" key="1">
    <citation type="submission" date="2016-09" db="EMBL/GenBank/DDBJ databases">
        <authorList>
            <person name="Jeantristanb JTB J.-T."/>
            <person name="Ricardo R."/>
        </authorList>
    </citation>
    <scope>NUCLEOTIDE SEQUENCE [LARGE SCALE GENOMIC DNA]</scope>
</reference>
<dbReference type="PANTHER" id="PTHR37984">
    <property type="entry name" value="PROTEIN CBG26694"/>
    <property type="match status" value="1"/>
</dbReference>
<evidence type="ECO:0000313" key="3">
    <source>
        <dbReference type="EMBL" id="SCV70639.1"/>
    </source>
</evidence>
<dbReference type="PANTHER" id="PTHR37984:SF5">
    <property type="entry name" value="PROTEIN NYNRIN-LIKE"/>
    <property type="match status" value="1"/>
</dbReference>
<dbReference type="GO" id="GO:0003723">
    <property type="term" value="F:RNA binding"/>
    <property type="evidence" value="ECO:0007669"/>
    <property type="project" value="UniProtKB-KW"/>
</dbReference>
<protein>
    <submittedName>
        <fullName evidence="3">BQ2448_3401 protein</fullName>
    </submittedName>
</protein>
<dbReference type="GO" id="GO:0015074">
    <property type="term" value="P:DNA integration"/>
    <property type="evidence" value="ECO:0007669"/>
    <property type="project" value="InterPro"/>
</dbReference>
<dbReference type="PROSITE" id="PS50994">
    <property type="entry name" value="INTEGRASE"/>
    <property type="match status" value="1"/>
</dbReference>
<keyword evidence="4" id="KW-1185">Reference proteome</keyword>
<dbReference type="InterPro" id="IPR036397">
    <property type="entry name" value="RNaseH_sf"/>
</dbReference>
<evidence type="ECO:0000313" key="4">
    <source>
        <dbReference type="Proteomes" id="UP000198372"/>
    </source>
</evidence>
<organism evidence="3 4">
    <name type="scientific">Microbotryum intermedium</name>
    <dbReference type="NCBI Taxonomy" id="269621"/>
    <lineage>
        <taxon>Eukaryota</taxon>
        <taxon>Fungi</taxon>
        <taxon>Dikarya</taxon>
        <taxon>Basidiomycota</taxon>
        <taxon>Pucciniomycotina</taxon>
        <taxon>Microbotryomycetes</taxon>
        <taxon>Microbotryales</taxon>
        <taxon>Microbotryaceae</taxon>
        <taxon>Microbotryum</taxon>
    </lineage>
</organism>
<accession>A0A238FCY7</accession>
<dbReference type="SUPFAM" id="SSF53098">
    <property type="entry name" value="Ribonuclease H-like"/>
    <property type="match status" value="1"/>
</dbReference>
<dbReference type="STRING" id="269621.A0A238FCY7"/>
<dbReference type="OrthoDB" id="3256826at2759"/>
<feature type="domain" description="Integrase catalytic" evidence="2">
    <location>
        <begin position="1"/>
        <end position="113"/>
    </location>
</feature>
<dbReference type="InterPro" id="IPR012337">
    <property type="entry name" value="RNaseH-like_sf"/>
</dbReference>
<dbReference type="GO" id="GO:0005634">
    <property type="term" value="C:nucleus"/>
    <property type="evidence" value="ECO:0007669"/>
    <property type="project" value="UniProtKB-ARBA"/>
</dbReference>
<keyword evidence="1" id="KW-0694">RNA-binding</keyword>
<dbReference type="Gene3D" id="3.30.420.10">
    <property type="entry name" value="Ribonuclease H-like superfamily/Ribonuclease H"/>
    <property type="match status" value="1"/>
</dbReference>
<gene>
    <name evidence="3" type="ORF">BQ2448_3401</name>
</gene>
<dbReference type="Proteomes" id="UP000198372">
    <property type="component" value="Unassembled WGS sequence"/>
</dbReference>
<dbReference type="InterPro" id="IPR001584">
    <property type="entry name" value="Integrase_cat-core"/>
</dbReference>